<dbReference type="Gene3D" id="3.40.50.1820">
    <property type="entry name" value="alpha/beta hydrolase"/>
    <property type="match status" value="1"/>
</dbReference>
<name>A0A0N9W1X4_9GAMM</name>
<protein>
    <submittedName>
        <fullName evidence="3">Lipase</fullName>
    </submittedName>
</protein>
<proteinExistence type="predicted"/>
<evidence type="ECO:0000256" key="1">
    <source>
        <dbReference type="SAM" id="SignalP"/>
    </source>
</evidence>
<dbReference type="Proteomes" id="UP000064939">
    <property type="component" value="Chromosome"/>
</dbReference>
<dbReference type="AlphaFoldDB" id="A0A0N9W1X4"/>
<dbReference type="STRING" id="1324350.AOY20_05405"/>
<feature type="signal peptide" evidence="1">
    <location>
        <begin position="1"/>
        <end position="22"/>
    </location>
</feature>
<evidence type="ECO:0000259" key="2">
    <source>
        <dbReference type="Pfam" id="PF00561"/>
    </source>
</evidence>
<evidence type="ECO:0000313" key="4">
    <source>
        <dbReference type="Proteomes" id="UP000064939"/>
    </source>
</evidence>
<reference evidence="3 4" key="1">
    <citation type="journal article" date="2015" name="Int. J. Syst. Evol. Microbiol.">
        <title>Acinetobacter equi sp. nov. isolated from horse faeces.</title>
        <authorList>
            <person name="Poppel M.T."/>
            <person name="Skiebe E."/>
            <person name="Laue M."/>
            <person name="Bergmann H."/>
            <person name="Ebersberger I."/>
            <person name="Garn T."/>
            <person name="Fruth A."/>
            <person name="Baumgardt S."/>
            <person name="Busse H.J."/>
            <person name="Wilharm G."/>
        </authorList>
    </citation>
    <scope>NUCLEOTIDE SEQUENCE [LARGE SCALE GENOMIC DNA]</scope>
    <source>
        <strain evidence="3 4">114</strain>
    </source>
</reference>
<gene>
    <name evidence="3" type="ORF">AOY20_05405</name>
</gene>
<dbReference type="EMBL" id="CP012808">
    <property type="protein sequence ID" value="ALH95021.1"/>
    <property type="molecule type" value="Genomic_DNA"/>
</dbReference>
<dbReference type="InterPro" id="IPR000073">
    <property type="entry name" value="AB_hydrolase_1"/>
</dbReference>
<dbReference type="SUPFAM" id="SSF53474">
    <property type="entry name" value="alpha/beta-Hydrolases"/>
    <property type="match status" value="1"/>
</dbReference>
<evidence type="ECO:0000313" key="3">
    <source>
        <dbReference type="EMBL" id="ALH95021.1"/>
    </source>
</evidence>
<dbReference type="KEGG" id="aei:AOY20_05405"/>
<dbReference type="InterPro" id="IPR029058">
    <property type="entry name" value="AB_hydrolase_fold"/>
</dbReference>
<dbReference type="OrthoDB" id="2004167at2"/>
<feature type="chain" id="PRO_5006039779" evidence="1">
    <location>
        <begin position="23"/>
        <end position="323"/>
    </location>
</feature>
<feature type="domain" description="AB hydrolase-1" evidence="2">
    <location>
        <begin position="42"/>
        <end position="149"/>
    </location>
</feature>
<keyword evidence="4" id="KW-1185">Reference proteome</keyword>
<dbReference type="Pfam" id="PF00561">
    <property type="entry name" value="Abhydrolase_1"/>
    <property type="match status" value="1"/>
</dbReference>
<organism evidence="3 4">
    <name type="scientific">Acinetobacter equi</name>
    <dbReference type="NCBI Taxonomy" id="1324350"/>
    <lineage>
        <taxon>Bacteria</taxon>
        <taxon>Pseudomonadati</taxon>
        <taxon>Pseudomonadota</taxon>
        <taxon>Gammaproteobacteria</taxon>
        <taxon>Moraxellales</taxon>
        <taxon>Moraxellaceae</taxon>
        <taxon>Acinetobacter</taxon>
    </lineage>
</organism>
<sequence>MTYMRLIISSILLSSIFNTAQAIPAEQITQRFHTSNYAQTKYPIVFNHGMAGFARLGTDVAGVDYWYQILPNLAKNGANVWATRVSPLNSSEVRGEQLIQQVEQIIAITGKPKVNLIGHSHGGPTIRYVAGIRPDLVASLTTISAPHKGSPVADAVLTVQNTALEAPVVTLMNTLSRIITLVQGFKPSQLPHDSLAAGISLSTTGSVEFNKKFPLGMPTTSCGEGAYQQNGIYFYSFSGVGQVTNLIDLDSALGITGLLINKGQDNDGLVSRCSAKFGKTIRDNLNWNHLDEVNQFLGLKAIFAPDPVDVYRQHANRLKLQGL</sequence>
<accession>A0A0N9W1X4</accession>
<keyword evidence="1" id="KW-0732">Signal</keyword>